<keyword evidence="3" id="KW-1185">Reference proteome</keyword>
<dbReference type="EMBL" id="LVXG01000078">
    <property type="protein sequence ID" value="OQP39863.1"/>
    <property type="molecule type" value="Genomic_DNA"/>
</dbReference>
<feature type="chain" id="PRO_5010731613" description="Lipoprotein" evidence="1">
    <location>
        <begin position="24"/>
        <end position="297"/>
    </location>
</feature>
<evidence type="ECO:0000313" key="2">
    <source>
        <dbReference type="EMBL" id="OQP39863.1"/>
    </source>
</evidence>
<dbReference type="OrthoDB" id="1114031at2"/>
<protein>
    <recommendedName>
        <fullName evidence="4">Lipoprotein</fullName>
    </recommendedName>
</protein>
<comment type="caution">
    <text evidence="2">The sequence shown here is derived from an EMBL/GenBank/DDBJ whole genome shotgun (WGS) entry which is preliminary data.</text>
</comment>
<dbReference type="PROSITE" id="PS51257">
    <property type="entry name" value="PROKAR_LIPOPROTEIN"/>
    <property type="match status" value="1"/>
</dbReference>
<name>A0A1V9E156_9BACT</name>
<gene>
    <name evidence="2" type="ORF">A4H97_16720</name>
</gene>
<dbReference type="AlphaFoldDB" id="A0A1V9E156"/>
<proteinExistence type="predicted"/>
<sequence>MKCRISAAIAMLLLMALSIGSCKKDDGAQTPVSDTEAQTISQEDAAAEGEYDDITEMGLAAGADLQTGAVDNGRIATDGNTARIRIDLFVNLALKLGPCVTITAEPNDTTFPKTVTVNYGDGCICRDGKLRKGKVILNFAAPIRKSGAVLTITLQDYYVNRAHIEGVKTITNLSANGAVKYSVKISGGKVAWPNGRGFTYEGTKTVTQIEGAATATCADDVYSTEVNTTIKYANGINVTKNSETPLIKAVACHWIAKGKLKITINNRVLYVDFGTTADCDDSALLIWANGQVGITLP</sequence>
<keyword evidence="1" id="KW-0732">Signal</keyword>
<dbReference type="Proteomes" id="UP000192610">
    <property type="component" value="Unassembled WGS sequence"/>
</dbReference>
<feature type="signal peptide" evidence="1">
    <location>
        <begin position="1"/>
        <end position="23"/>
    </location>
</feature>
<organism evidence="2 3">
    <name type="scientific">Niastella yeongjuensis</name>
    <dbReference type="NCBI Taxonomy" id="354355"/>
    <lineage>
        <taxon>Bacteria</taxon>
        <taxon>Pseudomonadati</taxon>
        <taxon>Bacteroidota</taxon>
        <taxon>Chitinophagia</taxon>
        <taxon>Chitinophagales</taxon>
        <taxon>Chitinophagaceae</taxon>
        <taxon>Niastella</taxon>
    </lineage>
</organism>
<evidence type="ECO:0000313" key="3">
    <source>
        <dbReference type="Proteomes" id="UP000192610"/>
    </source>
</evidence>
<dbReference type="RefSeq" id="WP_081204367.1">
    <property type="nucleotide sequence ID" value="NZ_FOCZ01000003.1"/>
</dbReference>
<accession>A0A1V9E156</accession>
<reference evidence="3" key="1">
    <citation type="submission" date="2016-04" db="EMBL/GenBank/DDBJ databases">
        <authorList>
            <person name="Chen L."/>
            <person name="Zhuang W."/>
            <person name="Wang G."/>
        </authorList>
    </citation>
    <scope>NUCLEOTIDE SEQUENCE [LARGE SCALE GENOMIC DNA]</scope>
    <source>
        <strain evidence="3">17621</strain>
    </source>
</reference>
<dbReference type="STRING" id="354355.SAMN05660816_02090"/>
<evidence type="ECO:0000256" key="1">
    <source>
        <dbReference type="SAM" id="SignalP"/>
    </source>
</evidence>
<evidence type="ECO:0008006" key="4">
    <source>
        <dbReference type="Google" id="ProtNLM"/>
    </source>
</evidence>